<dbReference type="EMBL" id="WJYA01000009">
    <property type="protein sequence ID" value="MTE28138.1"/>
    <property type="molecule type" value="Genomic_DNA"/>
</dbReference>
<dbReference type="AlphaFoldDB" id="A0A7K1GHX3"/>
<gene>
    <name evidence="1" type="ORF">F1003_14450</name>
</gene>
<sequence length="293" mass="33695">MKSILLKSSILVISVLFSSSFKDKDLTDPQNKIGIQEFQGKAIYVSKSTMDLGRWGARMSEEQKKQVQARLKDRLEKEFILSFNKEESLFYEDEQLDAMSGATDSWGKNFAPGKQYKNVKTNTQIQNQEFYGKQFLVKDKLQDIKWQLEKETKQIGNYTCFKATASIPTSDLTWYDFSWSRLRSTNDEETENDSTNTTIEEPKVAMTEVEAWYSPQIPVGHGPSEYWGLPGLILEVSAGNTTMLCTKLILNPEEQIEIEAPDKGKEITKAEYQETIVSKMKEFRNNRMGRRRG</sequence>
<dbReference type="InterPro" id="IPR005901">
    <property type="entry name" value="GLPGLI"/>
</dbReference>
<name>A0A7K1GHX3_9FLAO</name>
<organism evidence="1 2">
    <name type="scientific">Winogradskyella ouciana</name>
    <dbReference type="NCBI Taxonomy" id="2608631"/>
    <lineage>
        <taxon>Bacteria</taxon>
        <taxon>Pseudomonadati</taxon>
        <taxon>Bacteroidota</taxon>
        <taxon>Flavobacteriia</taxon>
        <taxon>Flavobacteriales</taxon>
        <taxon>Flavobacteriaceae</taxon>
        <taxon>Winogradskyella</taxon>
    </lineage>
</organism>
<keyword evidence="2" id="KW-1185">Reference proteome</keyword>
<dbReference type="Proteomes" id="UP000447545">
    <property type="component" value="Unassembled WGS sequence"/>
</dbReference>
<reference evidence="1 2" key="1">
    <citation type="submission" date="2019-11" db="EMBL/GenBank/DDBJ databases">
        <title>Winogradskyella ouciana sp. nov., isolated from the hadal seawater of the Mariana Trench.</title>
        <authorList>
            <person name="Liu R."/>
        </authorList>
    </citation>
    <scope>NUCLEOTIDE SEQUENCE [LARGE SCALE GENOMIC DNA]</scope>
    <source>
        <strain evidence="1 2">ZXX205</strain>
    </source>
</reference>
<proteinExistence type="predicted"/>
<accession>A0A7K1GHX3</accession>
<comment type="caution">
    <text evidence="1">The sequence shown here is derived from an EMBL/GenBank/DDBJ whole genome shotgun (WGS) entry which is preliminary data.</text>
</comment>
<dbReference type="Pfam" id="PF09697">
    <property type="entry name" value="Porph_ging"/>
    <property type="match status" value="1"/>
</dbReference>
<evidence type="ECO:0000313" key="2">
    <source>
        <dbReference type="Proteomes" id="UP000447545"/>
    </source>
</evidence>
<evidence type="ECO:0000313" key="1">
    <source>
        <dbReference type="EMBL" id="MTE28138.1"/>
    </source>
</evidence>
<protein>
    <submittedName>
        <fullName evidence="1">GLPGLI family protein</fullName>
    </submittedName>
</protein>
<dbReference type="NCBIfam" id="TIGR01200">
    <property type="entry name" value="GLPGLI"/>
    <property type="match status" value="1"/>
</dbReference>
<dbReference type="RefSeq" id="WP_155090145.1">
    <property type="nucleotide sequence ID" value="NZ_WJYA01000009.1"/>
</dbReference>